<keyword evidence="1" id="KW-0812">Transmembrane</keyword>
<keyword evidence="1" id="KW-1133">Transmembrane helix</keyword>
<dbReference type="OrthoDB" id="2482114at2759"/>
<dbReference type="Proteomes" id="UP000789759">
    <property type="component" value="Unassembled WGS sequence"/>
</dbReference>
<reference evidence="2" key="1">
    <citation type="submission" date="2021-06" db="EMBL/GenBank/DDBJ databases">
        <authorList>
            <person name="Kallberg Y."/>
            <person name="Tangrot J."/>
            <person name="Rosling A."/>
        </authorList>
    </citation>
    <scope>NUCLEOTIDE SEQUENCE</scope>
    <source>
        <strain evidence="2">FL966</strain>
    </source>
</reference>
<sequence>MIIEVNAFDEKMEILKGRGGISDMSINIRNITGKDLKKRQQTTRYYTLIYSTNNTPYKTVIITETAVPFVPPPDTVGTMTIFYPTCHVFDCSWNFYYDAIPVKSLTVGFSEISPPVTFTVTQQGQQGQNIVTATATITNGFSSSTPALQYEESNNLYPSDVKYVVVGTIGGAVIGILSGIALSYGYYKLKVDEGIPTPSHRDYMS</sequence>
<organism evidence="2 3">
    <name type="scientific">Cetraspora pellucida</name>
    <dbReference type="NCBI Taxonomy" id="1433469"/>
    <lineage>
        <taxon>Eukaryota</taxon>
        <taxon>Fungi</taxon>
        <taxon>Fungi incertae sedis</taxon>
        <taxon>Mucoromycota</taxon>
        <taxon>Glomeromycotina</taxon>
        <taxon>Glomeromycetes</taxon>
        <taxon>Diversisporales</taxon>
        <taxon>Gigasporaceae</taxon>
        <taxon>Cetraspora</taxon>
    </lineage>
</organism>
<proteinExistence type="predicted"/>
<protein>
    <submittedName>
        <fullName evidence="2">8188_t:CDS:1</fullName>
    </submittedName>
</protein>
<keyword evidence="3" id="KW-1185">Reference proteome</keyword>
<gene>
    <name evidence="2" type="ORF">CPELLU_LOCUS17784</name>
</gene>
<feature type="transmembrane region" description="Helical" evidence="1">
    <location>
        <begin position="163"/>
        <end position="187"/>
    </location>
</feature>
<evidence type="ECO:0000313" key="2">
    <source>
        <dbReference type="EMBL" id="CAG8801954.1"/>
    </source>
</evidence>
<accession>A0A9N9JYG7</accession>
<name>A0A9N9JYG7_9GLOM</name>
<keyword evidence="1" id="KW-0472">Membrane</keyword>
<comment type="caution">
    <text evidence="2">The sequence shown here is derived from an EMBL/GenBank/DDBJ whole genome shotgun (WGS) entry which is preliminary data.</text>
</comment>
<dbReference type="AlphaFoldDB" id="A0A9N9JYG7"/>
<dbReference type="EMBL" id="CAJVQA010031726">
    <property type="protein sequence ID" value="CAG8801954.1"/>
    <property type="molecule type" value="Genomic_DNA"/>
</dbReference>
<evidence type="ECO:0000313" key="3">
    <source>
        <dbReference type="Proteomes" id="UP000789759"/>
    </source>
</evidence>
<evidence type="ECO:0000256" key="1">
    <source>
        <dbReference type="SAM" id="Phobius"/>
    </source>
</evidence>